<feature type="compositionally biased region" description="Low complexity" evidence="1">
    <location>
        <begin position="53"/>
        <end position="75"/>
    </location>
</feature>
<feature type="compositionally biased region" description="Basic and acidic residues" evidence="1">
    <location>
        <begin position="148"/>
        <end position="162"/>
    </location>
</feature>
<protein>
    <submittedName>
        <fullName evidence="3">2584_t:CDS:1</fullName>
    </submittedName>
</protein>
<evidence type="ECO:0000256" key="2">
    <source>
        <dbReference type="SAM" id="Phobius"/>
    </source>
</evidence>
<dbReference type="Proteomes" id="UP000789342">
    <property type="component" value="Unassembled WGS sequence"/>
</dbReference>
<accession>A0A9N9ITF1</accession>
<organism evidence="3 4">
    <name type="scientific">Acaulospora morrowiae</name>
    <dbReference type="NCBI Taxonomy" id="94023"/>
    <lineage>
        <taxon>Eukaryota</taxon>
        <taxon>Fungi</taxon>
        <taxon>Fungi incertae sedis</taxon>
        <taxon>Mucoromycota</taxon>
        <taxon>Glomeromycotina</taxon>
        <taxon>Glomeromycetes</taxon>
        <taxon>Diversisporales</taxon>
        <taxon>Acaulosporaceae</taxon>
        <taxon>Acaulospora</taxon>
    </lineage>
</organism>
<evidence type="ECO:0000313" key="3">
    <source>
        <dbReference type="EMBL" id="CAG8749052.1"/>
    </source>
</evidence>
<proteinExistence type="predicted"/>
<feature type="region of interest" description="Disordered" evidence="1">
    <location>
        <begin position="1"/>
        <end position="209"/>
    </location>
</feature>
<keyword evidence="4" id="KW-1185">Reference proteome</keyword>
<evidence type="ECO:0000256" key="1">
    <source>
        <dbReference type="SAM" id="MobiDB-lite"/>
    </source>
</evidence>
<dbReference type="AlphaFoldDB" id="A0A9N9ITF1"/>
<keyword evidence="2" id="KW-0812">Transmembrane</keyword>
<name>A0A9N9ITF1_9GLOM</name>
<feature type="compositionally biased region" description="Polar residues" evidence="1">
    <location>
        <begin position="109"/>
        <end position="131"/>
    </location>
</feature>
<dbReference type="OrthoDB" id="3269714at2759"/>
<feature type="compositionally biased region" description="Low complexity" evidence="1">
    <location>
        <begin position="18"/>
        <end position="27"/>
    </location>
</feature>
<sequence length="458" mass="52219">MYRKRSTLPEIPDERGGPSTSPPSSHIHSSEYTPDEFYNNGGQPRSPERRYTTQEQSTRQQYQQYQQIPPGGSQQTQSHGLDDRLDATGTEIEEEENTDFWQEAFVPKSGSSESQDVNALTSSDLTSAQNEPSEKVIPPLRRSGSALETRKPKDYQRSESRGAGKPSLLNHSDSINRPRPKADGNNPMMRTDFEAEGQPPHRSKSLVKPERARPIYRRNTFHRQDYDSEIEKPRLVNVANDRRRLPERRNKKKWYQCEFPSSWVMFSRCITCWAPPCLLSCFGLSDRLTQQAWREKIALVFIILIHCAAVGFLTFGITQAFCGIPPARVRVNELGFHRSVILGKVYDISGYKHTVYPDFIDDENLDAESNHAGGHDLSFLFQVVNQNCAGLLVNNASGKLDNYFPCVPTDDYSTPNPLENVINKGCHLSAKSAIKQLRYVGDLYYDWDYVTRKDRDFI</sequence>
<gene>
    <name evidence="3" type="ORF">AMORRO_LOCUS15224</name>
</gene>
<feature type="non-terminal residue" evidence="3">
    <location>
        <position position="458"/>
    </location>
</feature>
<keyword evidence="2" id="KW-0472">Membrane</keyword>
<evidence type="ECO:0000313" key="4">
    <source>
        <dbReference type="Proteomes" id="UP000789342"/>
    </source>
</evidence>
<comment type="caution">
    <text evidence="3">The sequence shown here is derived from an EMBL/GenBank/DDBJ whole genome shotgun (WGS) entry which is preliminary data.</text>
</comment>
<reference evidence="3" key="1">
    <citation type="submission" date="2021-06" db="EMBL/GenBank/DDBJ databases">
        <authorList>
            <person name="Kallberg Y."/>
            <person name="Tangrot J."/>
            <person name="Rosling A."/>
        </authorList>
    </citation>
    <scope>NUCLEOTIDE SEQUENCE</scope>
    <source>
        <strain evidence="3">CL551</strain>
    </source>
</reference>
<dbReference type="EMBL" id="CAJVPV010034533">
    <property type="protein sequence ID" value="CAG8749052.1"/>
    <property type="molecule type" value="Genomic_DNA"/>
</dbReference>
<feature type="transmembrane region" description="Helical" evidence="2">
    <location>
        <begin position="297"/>
        <end position="317"/>
    </location>
</feature>
<keyword evidence="2" id="KW-1133">Transmembrane helix</keyword>